<gene>
    <name evidence="2" type="ORF">GUITHDRAFT_160845</name>
</gene>
<accession>L1K195</accession>
<reference evidence="2 4" key="1">
    <citation type="journal article" date="2012" name="Nature">
        <title>Algal genomes reveal evolutionary mosaicism and the fate of nucleomorphs.</title>
        <authorList>
            <consortium name="DOE Joint Genome Institute"/>
            <person name="Curtis B.A."/>
            <person name="Tanifuji G."/>
            <person name="Burki F."/>
            <person name="Gruber A."/>
            <person name="Irimia M."/>
            <person name="Maruyama S."/>
            <person name="Arias M.C."/>
            <person name="Ball S.G."/>
            <person name="Gile G.H."/>
            <person name="Hirakawa Y."/>
            <person name="Hopkins J.F."/>
            <person name="Kuo A."/>
            <person name="Rensing S.A."/>
            <person name="Schmutz J."/>
            <person name="Symeonidi A."/>
            <person name="Elias M."/>
            <person name="Eveleigh R.J."/>
            <person name="Herman E.K."/>
            <person name="Klute M.J."/>
            <person name="Nakayama T."/>
            <person name="Obornik M."/>
            <person name="Reyes-Prieto A."/>
            <person name="Armbrust E.V."/>
            <person name="Aves S.J."/>
            <person name="Beiko R.G."/>
            <person name="Coutinho P."/>
            <person name="Dacks J.B."/>
            <person name="Durnford D.G."/>
            <person name="Fast N.M."/>
            <person name="Green B.R."/>
            <person name="Grisdale C.J."/>
            <person name="Hempel F."/>
            <person name="Henrissat B."/>
            <person name="Hoppner M.P."/>
            <person name="Ishida K."/>
            <person name="Kim E."/>
            <person name="Koreny L."/>
            <person name="Kroth P.G."/>
            <person name="Liu Y."/>
            <person name="Malik S.B."/>
            <person name="Maier U.G."/>
            <person name="McRose D."/>
            <person name="Mock T."/>
            <person name="Neilson J.A."/>
            <person name="Onodera N.T."/>
            <person name="Poole A.M."/>
            <person name="Pritham E.J."/>
            <person name="Richards T.A."/>
            <person name="Rocap G."/>
            <person name="Roy S.W."/>
            <person name="Sarai C."/>
            <person name="Schaack S."/>
            <person name="Shirato S."/>
            <person name="Slamovits C.H."/>
            <person name="Spencer D.F."/>
            <person name="Suzuki S."/>
            <person name="Worden A.Z."/>
            <person name="Zauner S."/>
            <person name="Barry K."/>
            <person name="Bell C."/>
            <person name="Bharti A.K."/>
            <person name="Crow J.A."/>
            <person name="Grimwood J."/>
            <person name="Kramer R."/>
            <person name="Lindquist E."/>
            <person name="Lucas S."/>
            <person name="Salamov A."/>
            <person name="McFadden G.I."/>
            <person name="Lane C.E."/>
            <person name="Keeling P.J."/>
            <person name="Gray M.W."/>
            <person name="Grigoriev I.V."/>
            <person name="Archibald J.M."/>
        </authorList>
    </citation>
    <scope>NUCLEOTIDE SEQUENCE</scope>
    <source>
        <strain evidence="2 4">CCMP2712</strain>
    </source>
</reference>
<dbReference type="AlphaFoldDB" id="L1K195"/>
<dbReference type="GeneID" id="17310686"/>
<name>L1K195_GUITC</name>
<dbReference type="RefSeq" id="XP_005841205.1">
    <property type="nucleotide sequence ID" value="XM_005841148.1"/>
</dbReference>
<feature type="chain" id="PRO_5008772068" evidence="1">
    <location>
        <begin position="24"/>
        <end position="210"/>
    </location>
</feature>
<dbReference type="EMBL" id="JH992968">
    <property type="protein sequence ID" value="EKX54225.1"/>
    <property type="molecule type" value="Genomic_DNA"/>
</dbReference>
<keyword evidence="1" id="KW-0732">Signal</keyword>
<dbReference type="HOGENOM" id="CLU_1312256_0_0_1"/>
<protein>
    <submittedName>
        <fullName evidence="2 3">Uncharacterized protein</fullName>
    </submittedName>
</protein>
<dbReference type="KEGG" id="gtt:GUITHDRAFT_160845"/>
<reference evidence="4" key="2">
    <citation type="submission" date="2012-11" db="EMBL/GenBank/DDBJ databases">
        <authorList>
            <person name="Kuo A."/>
            <person name="Curtis B.A."/>
            <person name="Tanifuji G."/>
            <person name="Burki F."/>
            <person name="Gruber A."/>
            <person name="Irimia M."/>
            <person name="Maruyama S."/>
            <person name="Arias M.C."/>
            <person name="Ball S.G."/>
            <person name="Gile G.H."/>
            <person name="Hirakawa Y."/>
            <person name="Hopkins J.F."/>
            <person name="Rensing S.A."/>
            <person name="Schmutz J."/>
            <person name="Symeonidi A."/>
            <person name="Elias M."/>
            <person name="Eveleigh R.J."/>
            <person name="Herman E.K."/>
            <person name="Klute M.J."/>
            <person name="Nakayama T."/>
            <person name="Obornik M."/>
            <person name="Reyes-Prieto A."/>
            <person name="Armbrust E.V."/>
            <person name="Aves S.J."/>
            <person name="Beiko R.G."/>
            <person name="Coutinho P."/>
            <person name="Dacks J.B."/>
            <person name="Durnford D.G."/>
            <person name="Fast N.M."/>
            <person name="Green B.R."/>
            <person name="Grisdale C."/>
            <person name="Hempe F."/>
            <person name="Henrissat B."/>
            <person name="Hoppner M.P."/>
            <person name="Ishida K.-I."/>
            <person name="Kim E."/>
            <person name="Koreny L."/>
            <person name="Kroth P.G."/>
            <person name="Liu Y."/>
            <person name="Malik S.-B."/>
            <person name="Maier U.G."/>
            <person name="McRose D."/>
            <person name="Mock T."/>
            <person name="Neilson J.A."/>
            <person name="Onodera N.T."/>
            <person name="Poole A.M."/>
            <person name="Pritham E.J."/>
            <person name="Richards T.A."/>
            <person name="Rocap G."/>
            <person name="Roy S.W."/>
            <person name="Sarai C."/>
            <person name="Schaack S."/>
            <person name="Shirato S."/>
            <person name="Slamovits C.H."/>
            <person name="Spencer D.F."/>
            <person name="Suzuki S."/>
            <person name="Worden A.Z."/>
            <person name="Zauner S."/>
            <person name="Barry K."/>
            <person name="Bell C."/>
            <person name="Bharti A.K."/>
            <person name="Crow J.A."/>
            <person name="Grimwood J."/>
            <person name="Kramer R."/>
            <person name="Lindquist E."/>
            <person name="Lucas S."/>
            <person name="Salamov A."/>
            <person name="McFadden G.I."/>
            <person name="Lane C.E."/>
            <person name="Keeling P.J."/>
            <person name="Gray M.W."/>
            <person name="Grigoriev I.V."/>
            <person name="Archibald J.M."/>
        </authorList>
    </citation>
    <scope>NUCLEOTIDE SEQUENCE</scope>
    <source>
        <strain evidence="4">CCMP2712</strain>
    </source>
</reference>
<dbReference type="Proteomes" id="UP000011087">
    <property type="component" value="Unassembled WGS sequence"/>
</dbReference>
<evidence type="ECO:0000313" key="3">
    <source>
        <dbReference type="EnsemblProtists" id="EKX54225"/>
    </source>
</evidence>
<dbReference type="EnsemblProtists" id="EKX54225">
    <property type="protein sequence ID" value="EKX54225"/>
    <property type="gene ID" value="GUITHDRAFT_160845"/>
</dbReference>
<keyword evidence="4" id="KW-1185">Reference proteome</keyword>
<evidence type="ECO:0000256" key="1">
    <source>
        <dbReference type="SAM" id="SignalP"/>
    </source>
</evidence>
<dbReference type="PaxDb" id="55529-EKX54225"/>
<evidence type="ECO:0000313" key="4">
    <source>
        <dbReference type="Proteomes" id="UP000011087"/>
    </source>
</evidence>
<reference evidence="3" key="3">
    <citation type="submission" date="2016-03" db="UniProtKB">
        <authorList>
            <consortium name="EnsemblProtists"/>
        </authorList>
    </citation>
    <scope>IDENTIFICATION</scope>
</reference>
<organism evidence="2">
    <name type="scientific">Guillardia theta (strain CCMP2712)</name>
    <name type="common">Cryptophyte</name>
    <dbReference type="NCBI Taxonomy" id="905079"/>
    <lineage>
        <taxon>Eukaryota</taxon>
        <taxon>Cryptophyceae</taxon>
        <taxon>Pyrenomonadales</taxon>
        <taxon>Geminigeraceae</taxon>
        <taxon>Guillardia</taxon>
    </lineage>
</organism>
<evidence type="ECO:0000313" key="2">
    <source>
        <dbReference type="EMBL" id="EKX54225.1"/>
    </source>
</evidence>
<feature type="signal peptide" evidence="1">
    <location>
        <begin position="1"/>
        <end position="23"/>
    </location>
</feature>
<proteinExistence type="predicted"/>
<sequence>MKASKRIQLWSLFLWSMLALASSQTRQVDYQNMHGIFFPQTGQFWPGSTGSDWSTPEQEDLTRVKNQGSQITDWALTSWRDVNCCFQLKDDSVWEDAQTGMEDCFCREFLQEVQYKTVSFCSLKQSCLNALRDWNRVFGEGYMVPGQAPVWNTESPVRTCPCKHGQIRTVGCRLLSRITSQIRTMEKSRLRTTLVQATNGDGFLAMHQHP</sequence>